<dbReference type="EMBL" id="JBDFQZ010000003">
    <property type="protein sequence ID" value="KAK9740324.1"/>
    <property type="molecule type" value="Genomic_DNA"/>
</dbReference>
<feature type="transmembrane region" description="Helical" evidence="1">
    <location>
        <begin position="73"/>
        <end position="95"/>
    </location>
</feature>
<evidence type="ECO:0000313" key="2">
    <source>
        <dbReference type="EMBL" id="KAK9740324.1"/>
    </source>
</evidence>
<organism evidence="2 3">
    <name type="scientific">Saponaria officinalis</name>
    <name type="common">Common soapwort</name>
    <name type="synonym">Lychnis saponaria</name>
    <dbReference type="NCBI Taxonomy" id="3572"/>
    <lineage>
        <taxon>Eukaryota</taxon>
        <taxon>Viridiplantae</taxon>
        <taxon>Streptophyta</taxon>
        <taxon>Embryophyta</taxon>
        <taxon>Tracheophyta</taxon>
        <taxon>Spermatophyta</taxon>
        <taxon>Magnoliopsida</taxon>
        <taxon>eudicotyledons</taxon>
        <taxon>Gunneridae</taxon>
        <taxon>Pentapetalae</taxon>
        <taxon>Caryophyllales</taxon>
        <taxon>Caryophyllaceae</taxon>
        <taxon>Caryophylleae</taxon>
        <taxon>Saponaria</taxon>
    </lineage>
</organism>
<comment type="caution">
    <text evidence="2">The sequence shown here is derived from an EMBL/GenBank/DDBJ whole genome shotgun (WGS) entry which is preliminary data.</text>
</comment>
<keyword evidence="1" id="KW-0812">Transmembrane</keyword>
<gene>
    <name evidence="2" type="ORF">RND81_03G026500</name>
</gene>
<dbReference type="Proteomes" id="UP001443914">
    <property type="component" value="Unassembled WGS sequence"/>
</dbReference>
<reference evidence="2" key="1">
    <citation type="submission" date="2024-03" db="EMBL/GenBank/DDBJ databases">
        <title>WGS assembly of Saponaria officinalis var. Norfolk2.</title>
        <authorList>
            <person name="Jenkins J."/>
            <person name="Shu S."/>
            <person name="Grimwood J."/>
            <person name="Barry K."/>
            <person name="Goodstein D."/>
            <person name="Schmutz J."/>
            <person name="Leebens-Mack J."/>
            <person name="Osbourn A."/>
        </authorList>
    </citation>
    <scope>NUCLEOTIDE SEQUENCE [LARGE SCALE GENOMIC DNA]</scope>
    <source>
        <strain evidence="2">JIC</strain>
    </source>
</reference>
<keyword evidence="1" id="KW-1133">Transmembrane helix</keyword>
<sequence>MFIRPICPIISSLWKICSVTSTSVIADQASLTLEQGRAKVCDRLIFVVAQILELSTPKGPLKVKIIQEYSVQIANLVVIVSILFHLAICFGGYWYCTIL</sequence>
<evidence type="ECO:0000313" key="3">
    <source>
        <dbReference type="Proteomes" id="UP001443914"/>
    </source>
</evidence>
<keyword evidence="1" id="KW-0472">Membrane</keyword>
<protein>
    <submittedName>
        <fullName evidence="2">Uncharacterized protein</fullName>
    </submittedName>
</protein>
<name>A0AAW1M4X9_SAPOF</name>
<accession>A0AAW1M4X9</accession>
<evidence type="ECO:0000256" key="1">
    <source>
        <dbReference type="SAM" id="Phobius"/>
    </source>
</evidence>
<keyword evidence="3" id="KW-1185">Reference proteome</keyword>
<proteinExistence type="predicted"/>
<dbReference type="AlphaFoldDB" id="A0AAW1M4X9"/>